<dbReference type="RefSeq" id="WP_105247195.1">
    <property type="nucleotide sequence ID" value="NZ_PSZM01000041.1"/>
</dbReference>
<dbReference type="InterPro" id="IPR051056">
    <property type="entry name" value="Glycosyl_Hydrolase_73"/>
</dbReference>
<keyword evidence="1" id="KW-0929">Antimicrobial</keyword>
<dbReference type="OrthoDB" id="977752at2"/>
<evidence type="ECO:0000313" key="7">
    <source>
        <dbReference type="Proteomes" id="UP000238042"/>
    </source>
</evidence>
<dbReference type="GO" id="GO:0042742">
    <property type="term" value="P:defense response to bacterium"/>
    <property type="evidence" value="ECO:0007669"/>
    <property type="project" value="UniProtKB-KW"/>
</dbReference>
<name>A0A2S8A9Q2_9FLAO</name>
<dbReference type="Pfam" id="PF01476">
    <property type="entry name" value="LysM"/>
    <property type="match status" value="2"/>
</dbReference>
<evidence type="ECO:0000256" key="2">
    <source>
        <dbReference type="ARBA" id="ARBA00022638"/>
    </source>
</evidence>
<organism evidence="6 7">
    <name type="scientific">Apibacter adventoris</name>
    <dbReference type="NCBI Taxonomy" id="1679466"/>
    <lineage>
        <taxon>Bacteria</taxon>
        <taxon>Pseudomonadati</taxon>
        <taxon>Bacteroidota</taxon>
        <taxon>Flavobacteriia</taxon>
        <taxon>Flavobacteriales</taxon>
        <taxon>Weeksellaceae</taxon>
        <taxon>Apibacter</taxon>
    </lineage>
</organism>
<gene>
    <name evidence="6" type="ORF">C4S77_08580</name>
</gene>
<dbReference type="GO" id="GO:0004040">
    <property type="term" value="F:amidase activity"/>
    <property type="evidence" value="ECO:0007669"/>
    <property type="project" value="InterPro"/>
</dbReference>
<keyword evidence="2" id="KW-0081">Bacteriolytic enzyme</keyword>
<proteinExistence type="predicted"/>
<dbReference type="PANTHER" id="PTHR33308:SF9">
    <property type="entry name" value="PEPTIDOGLYCAN HYDROLASE FLGJ"/>
    <property type="match status" value="1"/>
</dbReference>
<dbReference type="EMBL" id="PSZM01000041">
    <property type="protein sequence ID" value="PQL91305.1"/>
    <property type="molecule type" value="Genomic_DNA"/>
</dbReference>
<evidence type="ECO:0000256" key="1">
    <source>
        <dbReference type="ARBA" id="ARBA00022529"/>
    </source>
</evidence>
<comment type="caution">
    <text evidence="6">The sequence shown here is derived from an EMBL/GenBank/DDBJ whole genome shotgun (WGS) entry which is preliminary data.</text>
</comment>
<dbReference type="PANTHER" id="PTHR33308">
    <property type="entry name" value="PEPTIDOGLYCAN HYDROLASE FLGJ"/>
    <property type="match status" value="1"/>
</dbReference>
<evidence type="ECO:0000256" key="4">
    <source>
        <dbReference type="ARBA" id="ARBA00032108"/>
    </source>
</evidence>
<evidence type="ECO:0000313" key="6">
    <source>
        <dbReference type="EMBL" id="PQL91305.1"/>
    </source>
</evidence>
<dbReference type="Gene3D" id="1.10.530.10">
    <property type="match status" value="1"/>
</dbReference>
<dbReference type="CDD" id="cd00118">
    <property type="entry name" value="LysM"/>
    <property type="match status" value="2"/>
</dbReference>
<keyword evidence="3" id="KW-0378">Hydrolase</keyword>
<sequence length="362" mass="42048">MKKIVLFLIVIISTNIIYAQESIKKDELYIQTYARFAVEEMELYKIPASITLAQGILETGNGQSDLAQFANNHFGIKCKDEWIGERMYHDDDLKGECFRKYSSVRESYRDHSLFLANRSYYKKLFYLDEKDYRAWAFGLKQAGYATNSKYAYILINLIERYHLDQFDQISLNEVDAKLAEMFPNFIKNSTFVKSEPQSINSLSKNNKENTNLDSEIYIAYKGEPKQESSYKRNKSLIVKANNFEFPSTRVKIHPNGNLKFIVIKEGDNLEDISKAYNISLKNLKLYNDLAFQEELKINQKIFLEPKKNAGTIKKYTVKEGDKMYDVAQNNGVSLIELYKRNLMHPGQEPKKGDIILLKGKRS</sequence>
<reference evidence="6 7" key="1">
    <citation type="submission" date="2018-02" db="EMBL/GenBank/DDBJ databases">
        <title>Genome sequences of Apibacter spp., gut symbionts of Asian honey bees.</title>
        <authorList>
            <person name="Kwong W.K."/>
            <person name="Steele M.I."/>
            <person name="Moran N.A."/>
        </authorList>
    </citation>
    <scope>NUCLEOTIDE SEQUENCE [LARGE SCALE GENOMIC DNA]</scope>
    <source>
        <strain evidence="7">wkB301</strain>
    </source>
</reference>
<accession>A0A2S8A9Q2</accession>
<protein>
    <recommendedName>
        <fullName evidence="4">Peptidoglycan hydrolase</fullName>
    </recommendedName>
</protein>
<evidence type="ECO:0000256" key="3">
    <source>
        <dbReference type="ARBA" id="ARBA00022801"/>
    </source>
</evidence>
<dbReference type="InterPro" id="IPR018392">
    <property type="entry name" value="LysM"/>
</dbReference>
<dbReference type="InterPro" id="IPR002901">
    <property type="entry name" value="MGlyc_endo_b_GlcNAc-like_dom"/>
</dbReference>
<evidence type="ECO:0000259" key="5">
    <source>
        <dbReference type="PROSITE" id="PS51782"/>
    </source>
</evidence>
<feature type="domain" description="LysM" evidence="5">
    <location>
        <begin position="313"/>
        <end position="357"/>
    </location>
</feature>
<dbReference type="AlphaFoldDB" id="A0A2S8A9Q2"/>
<dbReference type="SMART" id="SM00047">
    <property type="entry name" value="LYZ2"/>
    <property type="match status" value="1"/>
</dbReference>
<keyword evidence="7" id="KW-1185">Reference proteome</keyword>
<dbReference type="GO" id="GO:0031640">
    <property type="term" value="P:killing of cells of another organism"/>
    <property type="evidence" value="ECO:0007669"/>
    <property type="project" value="UniProtKB-KW"/>
</dbReference>
<dbReference type="Gene3D" id="3.10.350.10">
    <property type="entry name" value="LysM domain"/>
    <property type="match status" value="1"/>
</dbReference>
<dbReference type="Proteomes" id="UP000238042">
    <property type="component" value="Unassembled WGS sequence"/>
</dbReference>
<dbReference type="InterPro" id="IPR036779">
    <property type="entry name" value="LysM_dom_sf"/>
</dbReference>
<dbReference type="SUPFAM" id="SSF54106">
    <property type="entry name" value="LysM domain"/>
    <property type="match status" value="1"/>
</dbReference>
<dbReference type="Pfam" id="PF01832">
    <property type="entry name" value="Glucosaminidase"/>
    <property type="match status" value="1"/>
</dbReference>
<dbReference type="PROSITE" id="PS51782">
    <property type="entry name" value="LYSM"/>
    <property type="match status" value="2"/>
</dbReference>
<dbReference type="SMART" id="SM00257">
    <property type="entry name" value="LysM"/>
    <property type="match status" value="2"/>
</dbReference>
<feature type="domain" description="LysM" evidence="5">
    <location>
        <begin position="259"/>
        <end position="303"/>
    </location>
</feature>